<dbReference type="Proteomes" id="UP000233551">
    <property type="component" value="Unassembled WGS sequence"/>
</dbReference>
<feature type="non-terminal residue" evidence="2">
    <location>
        <position position="1"/>
    </location>
</feature>
<comment type="caution">
    <text evidence="2">The sequence shown here is derived from an EMBL/GenBank/DDBJ whole genome shotgun (WGS) entry which is preliminary data.</text>
</comment>
<name>A0A2I0KJ26_PUNGR</name>
<evidence type="ECO:0000256" key="1">
    <source>
        <dbReference type="SAM" id="MobiDB-lite"/>
    </source>
</evidence>
<keyword evidence="3" id="KW-1185">Reference proteome</keyword>
<feature type="compositionally biased region" description="Basic and acidic residues" evidence="1">
    <location>
        <begin position="100"/>
        <end position="120"/>
    </location>
</feature>
<feature type="region of interest" description="Disordered" evidence="1">
    <location>
        <begin position="66"/>
        <end position="120"/>
    </location>
</feature>
<accession>A0A2I0KJ26</accession>
<feature type="region of interest" description="Disordered" evidence="1">
    <location>
        <begin position="1"/>
        <end position="52"/>
    </location>
</feature>
<evidence type="ECO:0000313" key="3">
    <source>
        <dbReference type="Proteomes" id="UP000233551"/>
    </source>
</evidence>
<feature type="compositionally biased region" description="Basic and acidic residues" evidence="1">
    <location>
        <begin position="73"/>
        <end position="86"/>
    </location>
</feature>
<reference evidence="2 3" key="1">
    <citation type="submission" date="2017-11" db="EMBL/GenBank/DDBJ databases">
        <title>De-novo sequencing of pomegranate (Punica granatum L.) genome.</title>
        <authorList>
            <person name="Akparov Z."/>
            <person name="Amiraslanov A."/>
            <person name="Hajiyeva S."/>
            <person name="Abbasov M."/>
            <person name="Kaur K."/>
            <person name="Hamwieh A."/>
            <person name="Solovyev V."/>
            <person name="Salamov A."/>
            <person name="Braich B."/>
            <person name="Kosarev P."/>
            <person name="Mahmoud A."/>
            <person name="Hajiyev E."/>
            <person name="Babayeva S."/>
            <person name="Izzatullayeva V."/>
            <person name="Mammadov A."/>
            <person name="Mammadov A."/>
            <person name="Sharifova S."/>
            <person name="Ojaghi J."/>
            <person name="Eynullazada K."/>
            <person name="Bayramov B."/>
            <person name="Abdulazimova A."/>
            <person name="Shahmuradov I."/>
        </authorList>
    </citation>
    <scope>NUCLEOTIDE SEQUENCE [LARGE SCALE GENOMIC DNA]</scope>
    <source>
        <strain evidence="3">cv. AG2017</strain>
        <tissue evidence="2">Leaf</tissue>
    </source>
</reference>
<organism evidence="2 3">
    <name type="scientific">Punica granatum</name>
    <name type="common">Pomegranate</name>
    <dbReference type="NCBI Taxonomy" id="22663"/>
    <lineage>
        <taxon>Eukaryota</taxon>
        <taxon>Viridiplantae</taxon>
        <taxon>Streptophyta</taxon>
        <taxon>Embryophyta</taxon>
        <taxon>Tracheophyta</taxon>
        <taxon>Spermatophyta</taxon>
        <taxon>Magnoliopsida</taxon>
        <taxon>eudicotyledons</taxon>
        <taxon>Gunneridae</taxon>
        <taxon>Pentapetalae</taxon>
        <taxon>rosids</taxon>
        <taxon>malvids</taxon>
        <taxon>Myrtales</taxon>
        <taxon>Lythraceae</taxon>
        <taxon>Punica</taxon>
    </lineage>
</organism>
<gene>
    <name evidence="2" type="ORF">CRG98_011071</name>
</gene>
<sequence>TSTEARLVEGHGSGSSSSRWGRTSKEGTARSSSSSRWSQLEQRSWSRANGWSRASRGLLIGVEEVVQEQSSRGGHEEQRRRPRVAEKATSWSHRKSVGGRKAEGEEGEQNRRGRKEEKTI</sequence>
<feature type="compositionally biased region" description="Low complexity" evidence="1">
    <location>
        <begin position="30"/>
        <end position="47"/>
    </location>
</feature>
<dbReference type="EMBL" id="PGOL01000549">
    <property type="protein sequence ID" value="PKI68522.1"/>
    <property type="molecule type" value="Genomic_DNA"/>
</dbReference>
<evidence type="ECO:0000313" key="2">
    <source>
        <dbReference type="EMBL" id="PKI68522.1"/>
    </source>
</evidence>
<proteinExistence type="predicted"/>
<dbReference type="AlphaFoldDB" id="A0A2I0KJ26"/>
<protein>
    <submittedName>
        <fullName evidence="2">Uncharacterized protein</fullName>
    </submittedName>
</protein>